<keyword evidence="2" id="KW-0812">Transmembrane</keyword>
<reference evidence="3 4" key="1">
    <citation type="submission" date="2020-08" db="EMBL/GenBank/DDBJ databases">
        <title>Genomic Encyclopedia of Type Strains, Phase IV (KMG-IV): sequencing the most valuable type-strain genomes for metagenomic binning, comparative biology and taxonomic classification.</title>
        <authorList>
            <person name="Goeker M."/>
        </authorList>
    </citation>
    <scope>NUCLEOTIDE SEQUENCE [LARGE SCALE GENOMIC DNA]</scope>
    <source>
        <strain evidence="3 4">YIM 65646</strain>
    </source>
</reference>
<evidence type="ECO:0000256" key="2">
    <source>
        <dbReference type="SAM" id="Phobius"/>
    </source>
</evidence>
<feature type="transmembrane region" description="Helical" evidence="2">
    <location>
        <begin position="84"/>
        <end position="104"/>
    </location>
</feature>
<accession>A0A841FVH8</accession>
<protein>
    <recommendedName>
        <fullName evidence="5">DUF3618 domain-containing protein</fullName>
    </recommendedName>
</protein>
<dbReference type="AlphaFoldDB" id="A0A841FVH8"/>
<proteinExistence type="predicted"/>
<evidence type="ECO:0000313" key="3">
    <source>
        <dbReference type="EMBL" id="MBB6039784.1"/>
    </source>
</evidence>
<dbReference type="RefSeq" id="WP_184792861.1">
    <property type="nucleotide sequence ID" value="NZ_BONT01000101.1"/>
</dbReference>
<feature type="compositionally biased region" description="Pro residues" evidence="1">
    <location>
        <begin position="16"/>
        <end position="25"/>
    </location>
</feature>
<evidence type="ECO:0000256" key="1">
    <source>
        <dbReference type="SAM" id="MobiDB-lite"/>
    </source>
</evidence>
<organism evidence="3 4">
    <name type="scientific">Phytomonospora endophytica</name>
    <dbReference type="NCBI Taxonomy" id="714109"/>
    <lineage>
        <taxon>Bacteria</taxon>
        <taxon>Bacillati</taxon>
        <taxon>Actinomycetota</taxon>
        <taxon>Actinomycetes</taxon>
        <taxon>Micromonosporales</taxon>
        <taxon>Micromonosporaceae</taxon>
        <taxon>Phytomonospora</taxon>
    </lineage>
</organism>
<dbReference type="InterPro" id="IPR022062">
    <property type="entry name" value="DUF3618"/>
</dbReference>
<sequence>MSTAENDDVVHGASLSPPPPPPSPPEDIDDIRADIAATRAELGDTVAALTAKLDVKARAGKALHEVRESIEDRASTGLRVLHDVPVAVVVIAVGGVVAAGLMLWRAFGGKR</sequence>
<keyword evidence="2" id="KW-1133">Transmembrane helix</keyword>
<dbReference type="Pfam" id="PF12277">
    <property type="entry name" value="DUF3618"/>
    <property type="match status" value="1"/>
</dbReference>
<dbReference type="EMBL" id="JACHGT010000025">
    <property type="protein sequence ID" value="MBB6039784.1"/>
    <property type="molecule type" value="Genomic_DNA"/>
</dbReference>
<feature type="region of interest" description="Disordered" evidence="1">
    <location>
        <begin position="1"/>
        <end position="29"/>
    </location>
</feature>
<gene>
    <name evidence="3" type="ORF">HNR73_007682</name>
</gene>
<name>A0A841FVH8_9ACTN</name>
<keyword evidence="2" id="KW-0472">Membrane</keyword>
<evidence type="ECO:0000313" key="4">
    <source>
        <dbReference type="Proteomes" id="UP000548476"/>
    </source>
</evidence>
<dbReference type="Proteomes" id="UP000548476">
    <property type="component" value="Unassembled WGS sequence"/>
</dbReference>
<evidence type="ECO:0008006" key="5">
    <source>
        <dbReference type="Google" id="ProtNLM"/>
    </source>
</evidence>
<comment type="caution">
    <text evidence="3">The sequence shown here is derived from an EMBL/GenBank/DDBJ whole genome shotgun (WGS) entry which is preliminary data.</text>
</comment>
<keyword evidence="4" id="KW-1185">Reference proteome</keyword>